<dbReference type="InterPro" id="IPR039948">
    <property type="entry name" value="ELC1"/>
</dbReference>
<evidence type="ECO:0000313" key="6">
    <source>
        <dbReference type="Proteomes" id="UP000230002"/>
    </source>
</evidence>
<dbReference type="STRING" id="1077348.A0A2G8S078"/>
<dbReference type="AlphaFoldDB" id="A0A2G8S078"/>
<evidence type="ECO:0000256" key="4">
    <source>
        <dbReference type="ARBA" id="ARBA00023242"/>
    </source>
</evidence>
<accession>A0A2G8S078</accession>
<dbReference type="Proteomes" id="UP000230002">
    <property type="component" value="Unassembled WGS sequence"/>
</dbReference>
<protein>
    <recommendedName>
        <fullName evidence="3">Elongin-C</fullName>
    </recommendedName>
</protein>
<name>A0A2G8S078_9APHY</name>
<comment type="caution">
    <text evidence="5">The sequence shown here is derived from an EMBL/GenBank/DDBJ whole genome shotgun (WGS) entry which is preliminary data.</text>
</comment>
<reference evidence="5 6" key="1">
    <citation type="journal article" date="2015" name="Sci. Rep.">
        <title>Chromosome-level genome map provides insights into diverse defense mechanisms in the medicinal fungus Ganoderma sinense.</title>
        <authorList>
            <person name="Zhu Y."/>
            <person name="Xu J."/>
            <person name="Sun C."/>
            <person name="Zhou S."/>
            <person name="Xu H."/>
            <person name="Nelson D.R."/>
            <person name="Qian J."/>
            <person name="Song J."/>
            <person name="Luo H."/>
            <person name="Xiang L."/>
            <person name="Li Y."/>
            <person name="Xu Z."/>
            <person name="Ji A."/>
            <person name="Wang L."/>
            <person name="Lu S."/>
            <person name="Hayward A."/>
            <person name="Sun W."/>
            <person name="Li X."/>
            <person name="Schwartz D.C."/>
            <person name="Wang Y."/>
            <person name="Chen S."/>
        </authorList>
    </citation>
    <scope>NUCLEOTIDE SEQUENCE [LARGE SCALE GENOMIC DNA]</scope>
    <source>
        <strain evidence="5 6">ZZ0214-1</strain>
    </source>
</reference>
<dbReference type="InterPro" id="IPR011333">
    <property type="entry name" value="SKP1/BTB/POZ_sf"/>
</dbReference>
<dbReference type="OrthoDB" id="249087at2759"/>
<dbReference type="PANTHER" id="PTHR20648">
    <property type="entry name" value="ELONGIN-C"/>
    <property type="match status" value="1"/>
</dbReference>
<evidence type="ECO:0000256" key="3">
    <source>
        <dbReference type="ARBA" id="ARBA00021347"/>
    </source>
</evidence>
<proteinExistence type="inferred from homology"/>
<evidence type="ECO:0000313" key="5">
    <source>
        <dbReference type="EMBL" id="PIL27183.1"/>
    </source>
</evidence>
<dbReference type="InterPro" id="IPR001232">
    <property type="entry name" value="SKP1-like"/>
</dbReference>
<evidence type="ECO:0000256" key="1">
    <source>
        <dbReference type="ARBA" id="ARBA00004123"/>
    </source>
</evidence>
<gene>
    <name evidence="5" type="ORF">GSI_10325</name>
</gene>
<dbReference type="Gene3D" id="3.30.710.10">
    <property type="entry name" value="Potassium Channel Kv1.1, Chain A"/>
    <property type="match status" value="1"/>
</dbReference>
<dbReference type="GO" id="GO:0005634">
    <property type="term" value="C:nucleus"/>
    <property type="evidence" value="ECO:0007669"/>
    <property type="project" value="UniProtKB-SubCell"/>
</dbReference>
<evidence type="ECO:0000256" key="2">
    <source>
        <dbReference type="ARBA" id="ARBA00009993"/>
    </source>
</evidence>
<sequence>MPAGAAMQRDENDKANEWVRLTSSDGYHYLVRRKVAMCSGTLKNSLSEDGGSFVEAISNTCTMNERGIIVEKLSEYLIYKFTYENAKKNEDIPDFQERVNPEISLELLVAADYYDMNPQS</sequence>
<comment type="similarity">
    <text evidence="2">Belongs to the SKP1 family.</text>
</comment>
<organism evidence="5 6">
    <name type="scientific">Ganoderma sinense ZZ0214-1</name>
    <dbReference type="NCBI Taxonomy" id="1077348"/>
    <lineage>
        <taxon>Eukaryota</taxon>
        <taxon>Fungi</taxon>
        <taxon>Dikarya</taxon>
        <taxon>Basidiomycota</taxon>
        <taxon>Agaricomycotina</taxon>
        <taxon>Agaricomycetes</taxon>
        <taxon>Polyporales</taxon>
        <taxon>Polyporaceae</taxon>
        <taxon>Ganoderma</taxon>
    </lineage>
</organism>
<dbReference type="GO" id="GO:0006511">
    <property type="term" value="P:ubiquitin-dependent protein catabolic process"/>
    <property type="evidence" value="ECO:0007669"/>
    <property type="project" value="InterPro"/>
</dbReference>
<dbReference type="SUPFAM" id="SSF54695">
    <property type="entry name" value="POZ domain"/>
    <property type="match status" value="1"/>
</dbReference>
<keyword evidence="6" id="KW-1185">Reference proteome</keyword>
<keyword evidence="4" id="KW-0539">Nucleus</keyword>
<comment type="subcellular location">
    <subcellularLocation>
        <location evidence="1">Nucleus</location>
    </subcellularLocation>
</comment>
<dbReference type="EMBL" id="AYKW01000034">
    <property type="protein sequence ID" value="PIL27183.1"/>
    <property type="molecule type" value="Genomic_DNA"/>
</dbReference>
<dbReference type="SMART" id="SM00512">
    <property type="entry name" value="Skp1"/>
    <property type="match status" value="1"/>
</dbReference>
<dbReference type="FunFam" id="3.30.710.10:FF:000035">
    <property type="entry name" value="Elongin C transcription elongation factor"/>
    <property type="match status" value="1"/>
</dbReference>